<dbReference type="PROSITE" id="PS50885">
    <property type="entry name" value="HAMP"/>
    <property type="match status" value="1"/>
</dbReference>
<organism evidence="5 6">
    <name type="scientific">Psychrilyobacter piezotolerans</name>
    <dbReference type="NCBI Taxonomy" id="2293438"/>
    <lineage>
        <taxon>Bacteria</taxon>
        <taxon>Fusobacteriati</taxon>
        <taxon>Fusobacteriota</taxon>
        <taxon>Fusobacteriia</taxon>
        <taxon>Fusobacteriales</taxon>
        <taxon>Fusobacteriaceae</taxon>
        <taxon>Psychrilyobacter</taxon>
    </lineage>
</organism>
<feature type="domain" description="HAMP" evidence="2">
    <location>
        <begin position="309"/>
        <end position="361"/>
    </location>
</feature>
<evidence type="ECO:0000259" key="2">
    <source>
        <dbReference type="PROSITE" id="PS50885"/>
    </source>
</evidence>
<gene>
    <name evidence="5" type="ORF">DYH56_05210</name>
</gene>
<dbReference type="Gene3D" id="6.10.340.10">
    <property type="match status" value="1"/>
</dbReference>
<dbReference type="InterPro" id="IPR037522">
    <property type="entry name" value="HD_GYP_dom"/>
</dbReference>
<accession>A0ABX9KIK9</accession>
<keyword evidence="1" id="KW-0812">Transmembrane</keyword>
<dbReference type="InterPro" id="IPR043128">
    <property type="entry name" value="Rev_trsase/Diguanyl_cyclase"/>
</dbReference>
<protein>
    <submittedName>
        <fullName evidence="5">Diguanylate cyclase</fullName>
    </submittedName>
</protein>
<keyword evidence="1" id="KW-1133">Transmembrane helix</keyword>
<dbReference type="Gene3D" id="1.10.3210.10">
    <property type="entry name" value="Hypothetical protein af1432"/>
    <property type="match status" value="1"/>
</dbReference>
<dbReference type="InterPro" id="IPR000160">
    <property type="entry name" value="GGDEF_dom"/>
</dbReference>
<dbReference type="Gene3D" id="3.30.70.270">
    <property type="match status" value="1"/>
</dbReference>
<dbReference type="Pfam" id="PF00990">
    <property type="entry name" value="GGDEF"/>
    <property type="match status" value="1"/>
</dbReference>
<proteinExistence type="predicted"/>
<keyword evidence="6" id="KW-1185">Reference proteome</keyword>
<dbReference type="PROSITE" id="PS50887">
    <property type="entry name" value="GGDEF"/>
    <property type="match status" value="1"/>
</dbReference>
<dbReference type="InterPro" id="IPR029787">
    <property type="entry name" value="Nucleotide_cyclase"/>
</dbReference>
<evidence type="ECO:0000256" key="1">
    <source>
        <dbReference type="SAM" id="Phobius"/>
    </source>
</evidence>
<evidence type="ECO:0000259" key="3">
    <source>
        <dbReference type="PROSITE" id="PS50887"/>
    </source>
</evidence>
<dbReference type="Proteomes" id="UP000263486">
    <property type="component" value="Unassembled WGS sequence"/>
</dbReference>
<dbReference type="EMBL" id="QUAJ01000007">
    <property type="protein sequence ID" value="REI41813.1"/>
    <property type="molecule type" value="Genomic_DNA"/>
</dbReference>
<comment type="caution">
    <text evidence="5">The sequence shown here is derived from an EMBL/GenBank/DDBJ whole genome shotgun (WGS) entry which is preliminary data.</text>
</comment>
<dbReference type="NCBIfam" id="TIGR00254">
    <property type="entry name" value="GGDEF"/>
    <property type="match status" value="1"/>
</dbReference>
<dbReference type="SUPFAM" id="SSF55073">
    <property type="entry name" value="Nucleotide cyclase"/>
    <property type="match status" value="1"/>
</dbReference>
<dbReference type="RefSeq" id="WP_114641810.1">
    <property type="nucleotide sequence ID" value="NZ_JAACIO010000006.1"/>
</dbReference>
<dbReference type="SMART" id="SM00471">
    <property type="entry name" value="HDc"/>
    <property type="match status" value="1"/>
</dbReference>
<feature type="transmembrane region" description="Helical" evidence="1">
    <location>
        <begin position="12"/>
        <end position="29"/>
    </location>
</feature>
<evidence type="ECO:0000259" key="4">
    <source>
        <dbReference type="PROSITE" id="PS51832"/>
    </source>
</evidence>
<dbReference type="InterPro" id="IPR007892">
    <property type="entry name" value="CHASE4"/>
</dbReference>
<evidence type="ECO:0000313" key="5">
    <source>
        <dbReference type="EMBL" id="REI41813.1"/>
    </source>
</evidence>
<dbReference type="NCBIfam" id="TIGR00277">
    <property type="entry name" value="HDIG"/>
    <property type="match status" value="1"/>
</dbReference>
<sequence length="735" mass="83527">MNGKILNSYSSKVVFALMVVSIIPLFIYLQSNNLMVKNYFSVLENKNVESRIDHADKILQSELEDLIIIAKDYAAWDDTYEIMAEEDPDMDWVKENISEWIPSNFGMDFLLLTRNDMTIVDAYGLEEGGDQELFNKSEVRDILNGKYDDSIGYKKGEFPNGITMFNGKPYILSVTPVLTSDFEGPSRGALILGREISPAMLQNIKEKFGYDISIGLNNKLISTPETQIVADKFSDLLLKNEKKIIKINDHDIVGQKIIPDISGLYKIRLYIFDSRYVFVSTLKLLKTNGNIVMFFSVGLILLLSYILKNVIVNPIISLQKQLVDMNQFNTLEYIDIKGATEIKSMAQSFNTLVENLTVKEHENRVLKQQNHTDELTSLYNHRHFHQTMKHKINSEISSISIIFLDIDKFKVVNDLHGHVVGDRILKTIGEILNTYVPENLHAFRYGGEEFVVIAENYTLNETYLLAEKLRSEIVKSNALQNQCDGLPITVSVGLASCPEHTKNPLELLNKADRAMYFAKQNGRNQTYIYNKNIENFLKENNKGFRQKEVLLDSALAFAAAIDAKDKYTGKHSEMVTKFSLLLAEKLGLSKEDKYVLRIGALLHDCGKIGIPDYIIGKTAKLTSEEYEIIKTHPVLGNTILKYIINDETVMSCVRNHHEKWDGSGYPDGLSREEISLHARIVTLADSFHAMVSQRPYRNALSIDTAIEELRKNSGTQFDPSLVEIFIQSVQESYEV</sequence>
<dbReference type="PROSITE" id="PS51832">
    <property type="entry name" value="HD_GYP"/>
    <property type="match status" value="1"/>
</dbReference>
<dbReference type="PANTHER" id="PTHR43155">
    <property type="entry name" value="CYCLIC DI-GMP PHOSPHODIESTERASE PA4108-RELATED"/>
    <property type="match status" value="1"/>
</dbReference>
<feature type="domain" description="GGDEF" evidence="3">
    <location>
        <begin position="397"/>
        <end position="531"/>
    </location>
</feature>
<keyword evidence="1" id="KW-0472">Membrane</keyword>
<dbReference type="PANTHER" id="PTHR43155:SF2">
    <property type="entry name" value="CYCLIC DI-GMP PHOSPHODIESTERASE PA4108"/>
    <property type="match status" value="1"/>
</dbReference>
<dbReference type="SUPFAM" id="SSF109604">
    <property type="entry name" value="HD-domain/PDEase-like"/>
    <property type="match status" value="1"/>
</dbReference>
<feature type="domain" description="HD-GYP" evidence="4">
    <location>
        <begin position="546"/>
        <end position="735"/>
    </location>
</feature>
<dbReference type="InterPro" id="IPR003607">
    <property type="entry name" value="HD/PDEase_dom"/>
</dbReference>
<dbReference type="CDD" id="cd01949">
    <property type="entry name" value="GGDEF"/>
    <property type="match status" value="1"/>
</dbReference>
<dbReference type="CDD" id="cd00077">
    <property type="entry name" value="HDc"/>
    <property type="match status" value="1"/>
</dbReference>
<dbReference type="Pfam" id="PF05228">
    <property type="entry name" value="CHASE4"/>
    <property type="match status" value="1"/>
</dbReference>
<evidence type="ECO:0000313" key="6">
    <source>
        <dbReference type="Proteomes" id="UP000263486"/>
    </source>
</evidence>
<dbReference type="InterPro" id="IPR003660">
    <property type="entry name" value="HAMP_dom"/>
</dbReference>
<dbReference type="SMART" id="SM00267">
    <property type="entry name" value="GGDEF"/>
    <property type="match status" value="1"/>
</dbReference>
<reference evidence="5 6" key="1">
    <citation type="submission" date="2018-08" db="EMBL/GenBank/DDBJ databases">
        <title>Draft genome sequence of Psychrilyobacter sp. strain SD5 isolated from Black Sea water.</title>
        <authorList>
            <person name="Yadav S."/>
            <person name="Villanueva L."/>
            <person name="Damste J.S.S."/>
        </authorList>
    </citation>
    <scope>NUCLEOTIDE SEQUENCE [LARGE SCALE GENOMIC DNA]</scope>
    <source>
        <strain evidence="5 6">SD5</strain>
    </source>
</reference>
<dbReference type="Pfam" id="PF13487">
    <property type="entry name" value="HD_5"/>
    <property type="match status" value="1"/>
</dbReference>
<name>A0ABX9KIK9_9FUSO</name>
<dbReference type="InterPro" id="IPR006675">
    <property type="entry name" value="HDIG_dom"/>
</dbReference>